<dbReference type="InterPro" id="IPR015920">
    <property type="entry name" value="Cellobiose_DH-like_cyt"/>
</dbReference>
<evidence type="ECO:0000256" key="6">
    <source>
        <dbReference type="ARBA" id="ARBA00023136"/>
    </source>
</evidence>
<evidence type="ECO:0000256" key="4">
    <source>
        <dbReference type="ARBA" id="ARBA00022982"/>
    </source>
</evidence>
<dbReference type="Proteomes" id="UP001610446">
    <property type="component" value="Unassembled WGS sequence"/>
</dbReference>
<dbReference type="CDD" id="cd09630">
    <property type="entry name" value="CDH_like_cytochrome"/>
    <property type="match status" value="1"/>
</dbReference>
<dbReference type="SMART" id="SM00665">
    <property type="entry name" value="B561"/>
    <property type="match status" value="1"/>
</dbReference>
<evidence type="ECO:0000313" key="11">
    <source>
        <dbReference type="EMBL" id="KAL2845648.1"/>
    </source>
</evidence>
<dbReference type="EMBL" id="JBFXLU010000070">
    <property type="protein sequence ID" value="KAL2845648.1"/>
    <property type="molecule type" value="Genomic_DNA"/>
</dbReference>
<dbReference type="InterPro" id="IPR006593">
    <property type="entry name" value="Cyt_b561/ferric_Rdtase_TM"/>
</dbReference>
<organism evidence="11 12">
    <name type="scientific">Aspergillus pseudoustus</name>
    <dbReference type="NCBI Taxonomy" id="1810923"/>
    <lineage>
        <taxon>Eukaryota</taxon>
        <taxon>Fungi</taxon>
        <taxon>Dikarya</taxon>
        <taxon>Ascomycota</taxon>
        <taxon>Pezizomycotina</taxon>
        <taxon>Eurotiomycetes</taxon>
        <taxon>Eurotiomycetidae</taxon>
        <taxon>Eurotiales</taxon>
        <taxon>Aspergillaceae</taxon>
        <taxon>Aspergillus</taxon>
        <taxon>Aspergillus subgen. Nidulantes</taxon>
    </lineage>
</organism>
<protein>
    <recommendedName>
        <fullName evidence="10">Cytochrome b561 domain-containing protein</fullName>
    </recommendedName>
</protein>
<sequence>MIPSIMSCLGSFTILLLLACWTIAEPVQYCRFGHRTQDASVDFCLGLTTHYNATSNDHDLYLSVQVTRASALGWTAVGTGSMMAGSLMFIIYGDPFSDSKLPPTVSIRTIDGHRQPHVLSSADTGEADLRILQAEWVPGATGGDDISVAKTAVVCYSCEKWPGMPISAKTRSQPWIWAWNNKQKFENYSEDVHLKVHSYHATDGGWGRFYVDMTRSIDQDSSVPSPPPIKPGVAELGASEIPGGWSWMDSIVHVHGWVMAAAFLAVFPAGVIVMRSGSPKSFQLHWILQILASILLLVGVAIGLIRAHKLDSFHHWIGIIVAICSLVQIVLGWRHHVLFVQIRRRQWASYGHIWLGRVSLLLGWTNIITGLLLTGRSFSWIAIALGLVAADAAVLAGWIWVSAHRHKQRPQSEESPLYALQSMRDDYFAVAADDDDESETRFSRDESEPVAISKKDTE</sequence>
<keyword evidence="4" id="KW-0249">Electron transport</keyword>
<gene>
    <name evidence="11" type="ORF">BJY01DRAFT_180222</name>
</gene>
<dbReference type="Gene3D" id="2.60.40.1210">
    <property type="entry name" value="Cellobiose dehydrogenase, cytochrome domain"/>
    <property type="match status" value="1"/>
</dbReference>
<dbReference type="PROSITE" id="PS50939">
    <property type="entry name" value="CYTOCHROME_B561"/>
    <property type="match status" value="1"/>
</dbReference>
<keyword evidence="12" id="KW-1185">Reference proteome</keyword>
<accession>A0ABR4K006</accession>
<dbReference type="PANTHER" id="PTHR47797">
    <property type="entry name" value="DEHYDROGENASE, PUTATIVE (AFU_ORTHOLOGUE AFUA_8G05805)-RELATED"/>
    <property type="match status" value="1"/>
</dbReference>
<evidence type="ECO:0000256" key="5">
    <source>
        <dbReference type="ARBA" id="ARBA00022989"/>
    </source>
</evidence>
<feature type="chain" id="PRO_5046577916" description="Cytochrome b561 domain-containing protein" evidence="9">
    <location>
        <begin position="25"/>
        <end position="458"/>
    </location>
</feature>
<dbReference type="Pfam" id="PF03188">
    <property type="entry name" value="Cytochrom_B561"/>
    <property type="match status" value="1"/>
</dbReference>
<feature type="transmembrane region" description="Helical" evidence="8">
    <location>
        <begin position="313"/>
        <end position="333"/>
    </location>
</feature>
<feature type="transmembrane region" description="Helical" evidence="8">
    <location>
        <begin position="380"/>
        <end position="401"/>
    </location>
</feature>
<feature type="domain" description="Cytochrome b561" evidence="10">
    <location>
        <begin position="217"/>
        <end position="404"/>
    </location>
</feature>
<name>A0ABR4K006_9EURO</name>
<reference evidence="11 12" key="1">
    <citation type="submission" date="2024-07" db="EMBL/GenBank/DDBJ databases">
        <title>Section-level genome sequencing and comparative genomics of Aspergillus sections Usti and Cavernicolus.</title>
        <authorList>
            <consortium name="Lawrence Berkeley National Laboratory"/>
            <person name="Nybo J.L."/>
            <person name="Vesth T.C."/>
            <person name="Theobald S."/>
            <person name="Frisvad J.C."/>
            <person name="Larsen T.O."/>
            <person name="Kjaerboelling I."/>
            <person name="Rothschild-Mancinelli K."/>
            <person name="Lyhne E.K."/>
            <person name="Kogle M.E."/>
            <person name="Barry K."/>
            <person name="Clum A."/>
            <person name="Na H."/>
            <person name="Ledsgaard L."/>
            <person name="Lin J."/>
            <person name="Lipzen A."/>
            <person name="Kuo A."/>
            <person name="Riley R."/>
            <person name="Mondo S."/>
            <person name="Labutti K."/>
            <person name="Haridas S."/>
            <person name="Pangalinan J."/>
            <person name="Salamov A.A."/>
            <person name="Simmons B.A."/>
            <person name="Magnuson J.K."/>
            <person name="Chen J."/>
            <person name="Drula E."/>
            <person name="Henrissat B."/>
            <person name="Wiebenga A."/>
            <person name="Lubbers R.J."/>
            <person name="Gomes A.C."/>
            <person name="Makela M.R."/>
            <person name="Stajich J."/>
            <person name="Grigoriev I.V."/>
            <person name="Mortensen U.H."/>
            <person name="De Vries R.P."/>
            <person name="Baker S.E."/>
            <person name="Andersen M.R."/>
        </authorList>
    </citation>
    <scope>NUCLEOTIDE SEQUENCE [LARGE SCALE GENOMIC DNA]</scope>
    <source>
        <strain evidence="11 12">CBS 123904</strain>
    </source>
</reference>
<evidence type="ECO:0000256" key="7">
    <source>
        <dbReference type="SAM" id="MobiDB-lite"/>
    </source>
</evidence>
<dbReference type="Pfam" id="PF16010">
    <property type="entry name" value="CDH-cyt"/>
    <property type="match status" value="1"/>
</dbReference>
<dbReference type="CDD" id="cd08760">
    <property type="entry name" value="Cyt_b561_FRRS1_like"/>
    <property type="match status" value="1"/>
</dbReference>
<feature type="compositionally biased region" description="Basic and acidic residues" evidence="7">
    <location>
        <begin position="439"/>
        <end position="458"/>
    </location>
</feature>
<feature type="transmembrane region" description="Helical" evidence="8">
    <location>
        <begin position="286"/>
        <end position="307"/>
    </location>
</feature>
<dbReference type="Gene3D" id="1.20.120.1770">
    <property type="match status" value="1"/>
</dbReference>
<proteinExistence type="predicted"/>
<keyword evidence="9" id="KW-0732">Signal</keyword>
<dbReference type="PANTHER" id="PTHR47797:SF3">
    <property type="entry name" value="CYTOCHROME B561 DOMAIN-CONTAINING PROTEIN"/>
    <property type="match status" value="1"/>
</dbReference>
<feature type="signal peptide" evidence="9">
    <location>
        <begin position="1"/>
        <end position="24"/>
    </location>
</feature>
<evidence type="ECO:0000256" key="3">
    <source>
        <dbReference type="ARBA" id="ARBA00022692"/>
    </source>
</evidence>
<evidence type="ECO:0000259" key="10">
    <source>
        <dbReference type="PROSITE" id="PS50939"/>
    </source>
</evidence>
<keyword evidence="6 8" id="KW-0472">Membrane</keyword>
<dbReference type="SUPFAM" id="SSF49344">
    <property type="entry name" value="CBD9-like"/>
    <property type="match status" value="1"/>
</dbReference>
<feature type="transmembrane region" description="Helical" evidence="8">
    <location>
        <begin position="254"/>
        <end position="274"/>
    </location>
</feature>
<evidence type="ECO:0000313" key="12">
    <source>
        <dbReference type="Proteomes" id="UP001610446"/>
    </source>
</evidence>
<evidence type="ECO:0000256" key="2">
    <source>
        <dbReference type="ARBA" id="ARBA00022448"/>
    </source>
</evidence>
<keyword evidence="3 8" id="KW-0812">Transmembrane</keyword>
<feature type="region of interest" description="Disordered" evidence="7">
    <location>
        <begin position="434"/>
        <end position="458"/>
    </location>
</feature>
<feature type="transmembrane region" description="Helical" evidence="8">
    <location>
        <begin position="354"/>
        <end position="374"/>
    </location>
</feature>
<keyword evidence="2" id="KW-0813">Transport</keyword>
<comment type="caution">
    <text evidence="11">The sequence shown here is derived from an EMBL/GenBank/DDBJ whole genome shotgun (WGS) entry which is preliminary data.</text>
</comment>
<evidence type="ECO:0000256" key="9">
    <source>
        <dbReference type="SAM" id="SignalP"/>
    </source>
</evidence>
<keyword evidence="5 8" id="KW-1133">Transmembrane helix</keyword>
<evidence type="ECO:0000256" key="1">
    <source>
        <dbReference type="ARBA" id="ARBA00004370"/>
    </source>
</evidence>
<comment type="subcellular location">
    <subcellularLocation>
        <location evidence="1">Membrane</location>
    </subcellularLocation>
</comment>
<evidence type="ECO:0000256" key="8">
    <source>
        <dbReference type="SAM" id="Phobius"/>
    </source>
</evidence>